<keyword evidence="13" id="KW-1185">Reference proteome</keyword>
<dbReference type="Pfam" id="PF05546">
    <property type="entry name" value="She9_MDM33"/>
    <property type="match status" value="1"/>
</dbReference>
<comment type="similarity">
    <text evidence="1 10">Belongs to the SHE9 family.</text>
</comment>
<keyword evidence="2 10" id="KW-0812">Transmembrane</keyword>
<keyword evidence="6" id="KW-0175">Coiled coil</keyword>
<feature type="transmembrane region" description="Helical" evidence="10">
    <location>
        <begin position="308"/>
        <end position="328"/>
    </location>
</feature>
<evidence type="ECO:0000256" key="9">
    <source>
        <dbReference type="ARBA" id="ARBA00024807"/>
    </source>
</evidence>
<dbReference type="EMBL" id="JASAOK010000020">
    <property type="protein sequence ID" value="KAK6221754.1"/>
    <property type="molecule type" value="Genomic_DNA"/>
</dbReference>
<keyword evidence="3 10" id="KW-0999">Mitochondrion inner membrane</keyword>
<evidence type="ECO:0000256" key="5">
    <source>
        <dbReference type="ARBA" id="ARBA00022989"/>
    </source>
</evidence>
<protein>
    <recommendedName>
        <fullName evidence="10">Sensitive to high expression protein 9, mitochondrial</fullName>
    </recommendedName>
</protein>
<evidence type="ECO:0000256" key="11">
    <source>
        <dbReference type="SAM" id="MobiDB-lite"/>
    </source>
</evidence>
<gene>
    <name evidence="12" type="ORF">QIS74_04626</name>
</gene>
<dbReference type="GO" id="GO:0005743">
    <property type="term" value="C:mitochondrial inner membrane"/>
    <property type="evidence" value="ECO:0007669"/>
    <property type="project" value="UniProtKB-SubCell"/>
</dbReference>
<sequence length="526" mass="56014">MLPIARPASRLVHARIGLRTTANLPRWQSLFAPALRHNLPSPSAARRQPYSSGLPPFPPPPPPPPSSSASKDEVRQASPTSEPSSSSSSSYPSSDATTSSSAEAPDSSSTSTASSSTQPTNDDAATTTSSDPNSSKPKPDDPLPEIATKIYTALPPALSERLSHLMDTVQTRLLTASTTLNTLTGYSPIEAIKEQNTLLETRLAEAQALVRTARATYKTTNAKRATTQREVTTLLARKEMWSPTDLERFTQLYRQDHSLEQEVSAAAEALTDAEHAEQALGQQLNAGILKRYHEEQIWSDRIRRASTWGTWGLMGVNVLLFIVLQFVAEPWKRRRLVLGVVEEEKAVLEGVTAELAGLKAALAQREATDAAADAATAAAAAAATTPAPPVVMEEETLVAEPTEAAEAEAEAAAAVATAEATAAGAAAAGEEALSAKLEEPAVQHEMEREVASALEALEQEVPTPKSWREFLTDPALPALLKAKLVDLYSERHIDLRMRDASILALEGAAAGATLAGGIALLLLRRT</sequence>
<keyword evidence="5 10" id="KW-1133">Transmembrane helix</keyword>
<proteinExistence type="inferred from homology"/>
<evidence type="ECO:0000256" key="1">
    <source>
        <dbReference type="ARBA" id="ARBA00007472"/>
    </source>
</evidence>
<evidence type="ECO:0000313" key="13">
    <source>
        <dbReference type="Proteomes" id="UP001327957"/>
    </source>
</evidence>
<evidence type="ECO:0000256" key="6">
    <source>
        <dbReference type="ARBA" id="ARBA00023054"/>
    </source>
</evidence>
<evidence type="ECO:0000256" key="3">
    <source>
        <dbReference type="ARBA" id="ARBA00022792"/>
    </source>
</evidence>
<keyword evidence="7 10" id="KW-0496">Mitochondrion</keyword>
<feature type="compositionally biased region" description="Low complexity" evidence="11">
    <location>
        <begin position="76"/>
        <end position="136"/>
    </location>
</feature>
<evidence type="ECO:0000256" key="2">
    <source>
        <dbReference type="ARBA" id="ARBA00022692"/>
    </source>
</evidence>
<evidence type="ECO:0000256" key="7">
    <source>
        <dbReference type="ARBA" id="ARBA00023128"/>
    </source>
</evidence>
<name>A0AAV9THT0_9PEZI</name>
<evidence type="ECO:0000256" key="10">
    <source>
        <dbReference type="RuleBase" id="RU364128"/>
    </source>
</evidence>
<dbReference type="AlphaFoldDB" id="A0AAV9THT0"/>
<comment type="subunit">
    <text evidence="10">Homooligomer.</text>
</comment>
<dbReference type="InterPro" id="IPR008839">
    <property type="entry name" value="MDM33_fungi"/>
</dbReference>
<feature type="region of interest" description="Disordered" evidence="11">
    <location>
        <begin position="38"/>
        <end position="144"/>
    </location>
</feature>
<dbReference type="PANTHER" id="PTHR31961">
    <property type="entry name" value="SENSITIVE TO HIGH EXPRESSION PROTEIN 9, MITOCHONDRIAL"/>
    <property type="match status" value="1"/>
</dbReference>
<keyword evidence="8 10" id="KW-0472">Membrane</keyword>
<evidence type="ECO:0000256" key="8">
    <source>
        <dbReference type="ARBA" id="ARBA00023136"/>
    </source>
</evidence>
<evidence type="ECO:0000256" key="4">
    <source>
        <dbReference type="ARBA" id="ARBA00022946"/>
    </source>
</evidence>
<organism evidence="12 13">
    <name type="scientific">Colletotrichum tabaci</name>
    <dbReference type="NCBI Taxonomy" id="1209068"/>
    <lineage>
        <taxon>Eukaryota</taxon>
        <taxon>Fungi</taxon>
        <taxon>Dikarya</taxon>
        <taxon>Ascomycota</taxon>
        <taxon>Pezizomycotina</taxon>
        <taxon>Sordariomycetes</taxon>
        <taxon>Hypocreomycetidae</taxon>
        <taxon>Glomerellales</taxon>
        <taxon>Glomerellaceae</taxon>
        <taxon>Colletotrichum</taxon>
        <taxon>Colletotrichum destructivum species complex</taxon>
    </lineage>
</organism>
<comment type="caution">
    <text evidence="12">The sequence shown here is derived from an EMBL/GenBank/DDBJ whole genome shotgun (WGS) entry which is preliminary data.</text>
</comment>
<comment type="subcellular location">
    <subcellularLocation>
        <location evidence="10">Mitochondrion inner membrane</location>
        <topology evidence="10">Multi-pass membrane protein</topology>
    </subcellularLocation>
</comment>
<evidence type="ECO:0000313" key="12">
    <source>
        <dbReference type="EMBL" id="KAK6221754.1"/>
    </source>
</evidence>
<feature type="transmembrane region" description="Helical" evidence="10">
    <location>
        <begin position="500"/>
        <end position="523"/>
    </location>
</feature>
<keyword evidence="4 10" id="KW-0809">Transit peptide</keyword>
<accession>A0AAV9THT0</accession>
<comment type="function">
    <text evidence="9">Required for the maintenance of the structure of the mitochondrial inner membrane. Involved in mitochondrial morphology. Causes growth arrest when highly overexpressed.</text>
</comment>
<reference evidence="12 13" key="1">
    <citation type="submission" date="2023-04" db="EMBL/GenBank/DDBJ databases">
        <title>Colletotrichum tabacum stain YC1 causing leaf anthracnose on Nicotiana tabacum(L.) cv.</title>
        <authorList>
            <person name="Ji Z."/>
            <person name="Wang M."/>
            <person name="Zhang J."/>
            <person name="Wang N."/>
            <person name="Zhou Z."/>
        </authorList>
    </citation>
    <scope>NUCLEOTIDE SEQUENCE [LARGE SCALE GENOMIC DNA]</scope>
    <source>
        <strain evidence="12 13">YC1</strain>
    </source>
</reference>
<dbReference type="PANTHER" id="PTHR31961:SF3">
    <property type="entry name" value="SENSITIVE TO HIGH EXPRESSION PROTEIN 9, MITOCHONDRIAL"/>
    <property type="match status" value="1"/>
</dbReference>
<dbReference type="Proteomes" id="UP001327957">
    <property type="component" value="Unassembled WGS sequence"/>
</dbReference>
<dbReference type="GO" id="GO:0007007">
    <property type="term" value="P:inner mitochondrial membrane organization"/>
    <property type="evidence" value="ECO:0007669"/>
    <property type="project" value="TreeGrafter"/>
</dbReference>
<feature type="compositionally biased region" description="Pro residues" evidence="11">
    <location>
        <begin position="55"/>
        <end position="66"/>
    </location>
</feature>